<feature type="region of interest" description="Disordered" evidence="1">
    <location>
        <begin position="50"/>
        <end position="80"/>
    </location>
</feature>
<feature type="compositionally biased region" description="Polar residues" evidence="1">
    <location>
        <begin position="413"/>
        <end position="423"/>
    </location>
</feature>
<evidence type="ECO:0000313" key="3">
    <source>
        <dbReference type="RefSeq" id="XP_017016502.2"/>
    </source>
</evidence>
<keyword evidence="2" id="KW-1185">Reference proteome</keyword>
<accession>A0A6P4HLD2</accession>
<evidence type="ECO:0000256" key="1">
    <source>
        <dbReference type="SAM" id="MobiDB-lite"/>
    </source>
</evidence>
<evidence type="ECO:0008006" key="4">
    <source>
        <dbReference type="Google" id="ProtNLM"/>
    </source>
</evidence>
<feature type="compositionally biased region" description="Polar residues" evidence="1">
    <location>
        <begin position="118"/>
        <end position="131"/>
    </location>
</feature>
<feature type="compositionally biased region" description="Polar residues" evidence="1">
    <location>
        <begin position="55"/>
        <end position="80"/>
    </location>
</feature>
<dbReference type="RefSeq" id="XP_017016502.2">
    <property type="nucleotide sequence ID" value="XM_017161013.3"/>
</dbReference>
<proteinExistence type="predicted"/>
<dbReference type="GeneID" id="108070514"/>
<gene>
    <name evidence="3" type="primary">LOC108070514</name>
</gene>
<reference evidence="3" key="2">
    <citation type="submission" date="2025-08" db="UniProtKB">
        <authorList>
            <consortium name="RefSeq"/>
        </authorList>
    </citation>
    <scope>IDENTIFICATION</scope>
    <source>
        <strain evidence="3">14028-0561.14</strain>
        <tissue evidence="3">Whole fly</tissue>
    </source>
</reference>
<dbReference type="Proteomes" id="UP001652661">
    <property type="component" value="Chromosome 2L"/>
</dbReference>
<feature type="region of interest" description="Disordered" evidence="1">
    <location>
        <begin position="361"/>
        <end position="423"/>
    </location>
</feature>
<protein>
    <recommendedName>
        <fullName evidence="4">Papilin</fullName>
    </recommendedName>
</protein>
<sequence length="721" mass="79047">MNKCAVEQNTTMDFSNIRHYTSFEDNEANLRTMKTIQSLDQMYKTYIPPTMPKSVKTSPPSILKNQNTSQNSNPSLAQVVSSTTLQNNLRDQPHDELLNKPENANNRIASGQIIKRGGNTSSFDSSENTNGAPLRCLRRTNNVTFAETEIYHGYGSFTSQNRSYSNPSYCVYPTCCDCCDFSDEYEHEQKCEQPFEKPYKQPYEQTYEQPYEQSYEHPDGHLYEQSYDQSCEKSYGQPYEQQNPSDHGIGCCCFEQTSDTSGTFATSATLATSASEAQEDSGSVSPELPLYCCCAQKNLVNDVGLEATSQEEMKNIRSNESLCGGAESPKVCQCFTPIATNCCDYSSAPCACSQDSTSELSGTSNEETSTESRFHSDPTQYSFSSSSHRATTSNCSSRPSCDSKTRKVRKASDSFSKNSSRGSLKTTGFKFPDCCCLEKNDSDRGFIMPKPEDCKVCTKTGNDCCGCDACSYRKIQSFPKRATWDSSYGYKTNQCDIRSPELPIVLPGPSINCGGSGACSYPKISTCPEGVTWESYGYNGNPCNSLMMPQPEVSNVFPGPSINCGACSYQKMPPSQSRVTWNDAKQHNDAMYSCFLDGPIQTQTVYNRDYKAHTGVGNQHHQLYGGCCWKDLPLGGGFGQCTFSQCSSDSNPIQVDANPYRPPSCTLGKSCSPIPDKDSNCCPLKLTGGGATPGVCQIDGCCPMNAPCYSPMGWAQAPCGL</sequence>
<feature type="compositionally biased region" description="Low complexity" evidence="1">
    <location>
        <begin position="382"/>
        <end position="397"/>
    </location>
</feature>
<reference evidence="2" key="1">
    <citation type="submission" date="2025-05" db="UniProtKB">
        <authorList>
            <consortium name="RefSeq"/>
        </authorList>
    </citation>
    <scope>NUCLEOTIDE SEQUENCE [LARGE SCALE GENOMIC DNA]</scope>
    <source>
        <strain evidence="2">14028-0561.14</strain>
    </source>
</reference>
<feature type="region of interest" description="Disordered" evidence="1">
    <location>
        <begin position="93"/>
        <end position="133"/>
    </location>
</feature>
<evidence type="ECO:0000313" key="2">
    <source>
        <dbReference type="Proteomes" id="UP001652661"/>
    </source>
</evidence>
<dbReference type="AlphaFoldDB" id="A0A6P4HLD2"/>
<dbReference type="OrthoDB" id="7872911at2759"/>
<name>A0A6P4HLD2_DROKI</name>
<organism evidence="2 3">
    <name type="scientific">Drosophila kikkawai</name>
    <name type="common">Fruit fly</name>
    <dbReference type="NCBI Taxonomy" id="30033"/>
    <lineage>
        <taxon>Eukaryota</taxon>
        <taxon>Metazoa</taxon>
        <taxon>Ecdysozoa</taxon>
        <taxon>Arthropoda</taxon>
        <taxon>Hexapoda</taxon>
        <taxon>Insecta</taxon>
        <taxon>Pterygota</taxon>
        <taxon>Neoptera</taxon>
        <taxon>Endopterygota</taxon>
        <taxon>Diptera</taxon>
        <taxon>Brachycera</taxon>
        <taxon>Muscomorpha</taxon>
        <taxon>Ephydroidea</taxon>
        <taxon>Drosophilidae</taxon>
        <taxon>Drosophila</taxon>
        <taxon>Sophophora</taxon>
    </lineage>
</organism>